<feature type="compositionally biased region" description="Polar residues" evidence="2">
    <location>
        <begin position="108"/>
        <end position="127"/>
    </location>
</feature>
<dbReference type="PANTHER" id="PTHR33488">
    <property type="entry name" value="ZGC:162509"/>
    <property type="match status" value="1"/>
</dbReference>
<organism evidence="4 5">
    <name type="scientific">Daphnia pulex</name>
    <name type="common">Water flea</name>
    <dbReference type="NCBI Taxonomy" id="6669"/>
    <lineage>
        <taxon>Eukaryota</taxon>
        <taxon>Metazoa</taxon>
        <taxon>Ecdysozoa</taxon>
        <taxon>Arthropoda</taxon>
        <taxon>Crustacea</taxon>
        <taxon>Branchiopoda</taxon>
        <taxon>Diplostraca</taxon>
        <taxon>Cladocera</taxon>
        <taxon>Anomopoda</taxon>
        <taxon>Daphniidae</taxon>
        <taxon>Daphnia</taxon>
    </lineage>
</organism>
<evidence type="ECO:0000313" key="5">
    <source>
        <dbReference type="Proteomes" id="UP000000305"/>
    </source>
</evidence>
<accession>E9G5A2</accession>
<protein>
    <submittedName>
        <fullName evidence="4">Uncharacterized protein</fullName>
    </submittedName>
</protein>
<keyword evidence="5" id="KW-1185">Reference proteome</keyword>
<feature type="compositionally biased region" description="Basic and acidic residues" evidence="2">
    <location>
        <begin position="98"/>
        <end position="107"/>
    </location>
</feature>
<dbReference type="AlphaFoldDB" id="E9G5A2"/>
<dbReference type="STRING" id="6669.E9G5A2"/>
<feature type="coiled-coil region" evidence="1">
    <location>
        <begin position="344"/>
        <end position="385"/>
    </location>
</feature>
<reference evidence="4 5" key="1">
    <citation type="journal article" date="2011" name="Science">
        <title>The ecoresponsive genome of Daphnia pulex.</title>
        <authorList>
            <person name="Colbourne J.K."/>
            <person name="Pfrender M.E."/>
            <person name="Gilbert D."/>
            <person name="Thomas W.K."/>
            <person name="Tucker A."/>
            <person name="Oakley T.H."/>
            <person name="Tokishita S."/>
            <person name="Aerts A."/>
            <person name="Arnold G.J."/>
            <person name="Basu M.K."/>
            <person name="Bauer D.J."/>
            <person name="Caceres C.E."/>
            <person name="Carmel L."/>
            <person name="Casola C."/>
            <person name="Choi J.H."/>
            <person name="Detter J.C."/>
            <person name="Dong Q."/>
            <person name="Dusheyko S."/>
            <person name="Eads B.D."/>
            <person name="Frohlich T."/>
            <person name="Geiler-Samerotte K.A."/>
            <person name="Gerlach D."/>
            <person name="Hatcher P."/>
            <person name="Jogdeo S."/>
            <person name="Krijgsveld J."/>
            <person name="Kriventseva E.V."/>
            <person name="Kultz D."/>
            <person name="Laforsch C."/>
            <person name="Lindquist E."/>
            <person name="Lopez J."/>
            <person name="Manak J.R."/>
            <person name="Muller J."/>
            <person name="Pangilinan J."/>
            <person name="Patwardhan R.P."/>
            <person name="Pitluck S."/>
            <person name="Pritham E.J."/>
            <person name="Rechtsteiner A."/>
            <person name="Rho M."/>
            <person name="Rogozin I.B."/>
            <person name="Sakarya O."/>
            <person name="Salamov A."/>
            <person name="Schaack S."/>
            <person name="Shapiro H."/>
            <person name="Shiga Y."/>
            <person name="Skalitzky C."/>
            <person name="Smith Z."/>
            <person name="Souvorov A."/>
            <person name="Sung W."/>
            <person name="Tang Z."/>
            <person name="Tsuchiya D."/>
            <person name="Tu H."/>
            <person name="Vos H."/>
            <person name="Wang M."/>
            <person name="Wolf Y.I."/>
            <person name="Yamagata H."/>
            <person name="Yamada T."/>
            <person name="Ye Y."/>
            <person name="Shaw J.R."/>
            <person name="Andrews J."/>
            <person name="Crease T.J."/>
            <person name="Tang H."/>
            <person name="Lucas S.M."/>
            <person name="Robertson H.M."/>
            <person name="Bork P."/>
            <person name="Koonin E.V."/>
            <person name="Zdobnov E.M."/>
            <person name="Grigoriev I.V."/>
            <person name="Lynch M."/>
            <person name="Boore J.L."/>
        </authorList>
    </citation>
    <scope>NUCLEOTIDE SEQUENCE [LARGE SCALE GENOMIC DNA]</scope>
</reference>
<feature type="region of interest" description="Disordered" evidence="2">
    <location>
        <begin position="600"/>
        <end position="626"/>
    </location>
</feature>
<dbReference type="OrthoDB" id="6355249at2759"/>
<feature type="compositionally biased region" description="Polar residues" evidence="2">
    <location>
        <begin position="75"/>
        <end position="85"/>
    </location>
</feature>
<feature type="coiled-coil region" evidence="1">
    <location>
        <begin position="449"/>
        <end position="476"/>
    </location>
</feature>
<name>E9G5A2_DAPPU</name>
<gene>
    <name evidence="4" type="ORF">DAPPUDRAFT_300342</name>
</gene>
<dbReference type="InParanoid" id="E9G5A2"/>
<proteinExistence type="predicted"/>
<feature type="region of interest" description="Disordered" evidence="2">
    <location>
        <begin position="69"/>
        <end position="155"/>
    </location>
</feature>
<evidence type="ECO:0000256" key="3">
    <source>
        <dbReference type="SAM" id="SignalP"/>
    </source>
</evidence>
<dbReference type="HOGENOM" id="CLU_436979_0_0_1"/>
<feature type="chain" id="PRO_5003237173" evidence="3">
    <location>
        <begin position="24"/>
        <end position="626"/>
    </location>
</feature>
<dbReference type="Proteomes" id="UP000000305">
    <property type="component" value="Unassembled WGS sequence"/>
</dbReference>
<keyword evidence="3" id="KW-0732">Signal</keyword>
<evidence type="ECO:0000256" key="2">
    <source>
        <dbReference type="SAM" id="MobiDB-lite"/>
    </source>
</evidence>
<feature type="compositionally biased region" description="Basic and acidic residues" evidence="2">
    <location>
        <begin position="616"/>
        <end position="626"/>
    </location>
</feature>
<feature type="signal peptide" evidence="3">
    <location>
        <begin position="1"/>
        <end position="23"/>
    </location>
</feature>
<dbReference type="PANTHER" id="PTHR33488:SF2">
    <property type="entry name" value="EARLY ENDOSOME ANTIGEN 1-LIKE"/>
    <property type="match status" value="1"/>
</dbReference>
<evidence type="ECO:0000313" key="4">
    <source>
        <dbReference type="EMBL" id="EFX85172.1"/>
    </source>
</evidence>
<keyword evidence="1" id="KW-0175">Coiled coil</keyword>
<evidence type="ECO:0000256" key="1">
    <source>
        <dbReference type="SAM" id="Coils"/>
    </source>
</evidence>
<dbReference type="EMBL" id="GL732532">
    <property type="protein sequence ID" value="EFX85172.1"/>
    <property type="molecule type" value="Genomic_DNA"/>
</dbReference>
<sequence>MASFNRQRCHVAILFLLLSSAIGSPSGDLKTLRSQYLARKVESGTEANITSTTTLANPVEITTTETAYQTETSTLAYPTTTIQPSPDNPMPEMPQESQKSRNGEQKKQLNNIYRSGNKTNLPYQQDVSHTHRPGSKGNAPRESPPHGPNEATSTPTPVIAEADAEQSIGSEGNEIFRAEDLLTPLPRIAYFLAQLMSMSMQNLDTAFRGTVRNLSPVVQYTHSFRTTLLQISQKLNNFFLVSLTNADQIKMHSLFVPSKVKEVAGYLEKFENSSRIIEFIYLPLKNLKETSDQTLNLSSQIASEFGELVYLVNELTKFHTSSKSDKEQQLKITSADIQSRYVKKKEIEEEIVLIEHEIENWRKQKQRDEAEFNNTMDALKDLQDRQADKSGCYWTLSWARWIWYCPNQPDPSKFRQVNQSTGIAKSKLENTMNFLHAKEEVFRKKREEENQLLITAESLRHEMRQLNEDLQLLGNTSDPLNRLRKNNLKLDASWNKFVAICRDIQSGAKKNLEIIEEANRTSTHWSHSEKISLNLNKTKEDLLLVKTVIEIYLEESRENIVELFAEVEQKMTKRENPGELEQSLQDKCKKVIEEIKTLAGRNKGPIKTQTPKQFPKAKDSRPEKYV</sequence>
<dbReference type="KEGG" id="dpx:DAPPUDRAFT_300342"/>